<sequence length="511" mass="58811">MGDQTHLKEFNQDVVESNLQRINHKIEFYMDWPSFLSYQPSYQSKGREVTNNLSDSVSNLIHALSGQSSNYIELIDYITKNKLTDFVRGVVVIGKAPPNGKQTFTEIPIDYDNYQSKISTGLTEIEYDERHKVILIYKNVRNLQHEYDQHLETFLKQILKVTDFDEDGENKKREDYKNGWNFTGLNLIQVEQALSYANQNVLDVIYNVKSKWNINVVIDWPSFFKLATEKSELSSIVLYTICDKTLTELNDILSPNEIKKFDFQPAEQKLFLSEVSTIHIQCTPRDIACKFPNHRPFFEDVQSVQKCDHLRLEFNKTKKQLVIHFLPDKFKQFSDYFFAGYPSLLPYMKIVWGLYWASEQERDDWWENSKMCYTHTLTPAKRSLTTEGSSTKVVHDAAPSTLPRKVPTAQSGVADPSVVPPNPPVDDDDDDDDDYDESEEDYATTITTSTRTTAKIERAPKPEKPKTRRCPHCFGKGIVTCICSTPKHCKKCAGSKKHVCTVCKGKGELRT</sequence>
<name>A0AAW2YL82_9EUKA</name>
<feature type="region of interest" description="Disordered" evidence="1">
    <location>
        <begin position="384"/>
        <end position="447"/>
    </location>
</feature>
<feature type="compositionally biased region" description="Acidic residues" evidence="1">
    <location>
        <begin position="425"/>
        <end position="442"/>
    </location>
</feature>
<protein>
    <submittedName>
        <fullName evidence="2">Uncharacterized protein</fullName>
    </submittedName>
</protein>
<proteinExistence type="predicted"/>
<dbReference type="Proteomes" id="UP001431209">
    <property type="component" value="Unassembled WGS sequence"/>
</dbReference>
<accession>A0AAW2YL82</accession>
<gene>
    <name evidence="2" type="ORF">AKO1_005822</name>
</gene>
<organism evidence="2 3">
    <name type="scientific">Acrasis kona</name>
    <dbReference type="NCBI Taxonomy" id="1008807"/>
    <lineage>
        <taxon>Eukaryota</taxon>
        <taxon>Discoba</taxon>
        <taxon>Heterolobosea</taxon>
        <taxon>Tetramitia</taxon>
        <taxon>Eutetramitia</taxon>
        <taxon>Acrasidae</taxon>
        <taxon>Acrasis</taxon>
    </lineage>
</organism>
<comment type="caution">
    <text evidence="2">The sequence shown here is derived from an EMBL/GenBank/DDBJ whole genome shotgun (WGS) entry which is preliminary data.</text>
</comment>
<evidence type="ECO:0000313" key="3">
    <source>
        <dbReference type="Proteomes" id="UP001431209"/>
    </source>
</evidence>
<reference evidence="2 3" key="1">
    <citation type="submission" date="2024-03" db="EMBL/GenBank/DDBJ databases">
        <title>The Acrasis kona genome and developmental transcriptomes reveal deep origins of eukaryotic multicellular pathways.</title>
        <authorList>
            <person name="Sheikh S."/>
            <person name="Fu C.-J."/>
            <person name="Brown M.W."/>
            <person name="Baldauf S.L."/>
        </authorList>
    </citation>
    <scope>NUCLEOTIDE SEQUENCE [LARGE SCALE GENOMIC DNA]</scope>
    <source>
        <strain evidence="2 3">ATCC MYA-3509</strain>
    </source>
</reference>
<evidence type="ECO:0000256" key="1">
    <source>
        <dbReference type="SAM" id="MobiDB-lite"/>
    </source>
</evidence>
<evidence type="ECO:0000313" key="2">
    <source>
        <dbReference type="EMBL" id="KAL0477404.1"/>
    </source>
</evidence>
<dbReference type="AlphaFoldDB" id="A0AAW2YL82"/>
<dbReference type="EMBL" id="JAOPGA020000167">
    <property type="protein sequence ID" value="KAL0477404.1"/>
    <property type="molecule type" value="Genomic_DNA"/>
</dbReference>
<keyword evidence="3" id="KW-1185">Reference proteome</keyword>